<evidence type="ECO:0000256" key="1">
    <source>
        <dbReference type="SAM" id="MobiDB-lite"/>
    </source>
</evidence>
<feature type="compositionally biased region" description="Basic and acidic residues" evidence="1">
    <location>
        <begin position="179"/>
        <end position="194"/>
    </location>
</feature>
<reference evidence="2" key="1">
    <citation type="submission" date="2006-08" db="EMBL/GenBank/DDBJ databases">
        <title>Complete sequence of Chromosome 2 of Burkholderia cepacia AMMD.</title>
        <authorList>
            <consortium name="US DOE Joint Genome Institute"/>
            <person name="Copeland A."/>
            <person name="Lucas S."/>
            <person name="Lapidus A."/>
            <person name="Barry K."/>
            <person name="Detter J.C."/>
            <person name="Glavina del Rio T."/>
            <person name="Hammon N."/>
            <person name="Israni S."/>
            <person name="Pitluck S."/>
            <person name="Bruce D."/>
            <person name="Chain P."/>
            <person name="Malfatti S."/>
            <person name="Shin M."/>
            <person name="Vergez L."/>
            <person name="Schmutz J."/>
            <person name="Larimer F."/>
            <person name="Land M."/>
            <person name="Hauser L."/>
            <person name="Kyrpides N."/>
            <person name="Kim E."/>
            <person name="Parke J."/>
            <person name="Coenye T."/>
            <person name="Konstantinidis K."/>
            <person name="Ramette A."/>
            <person name="Tiedje J."/>
            <person name="Richardson P."/>
        </authorList>
    </citation>
    <scope>NUCLEOTIDE SEQUENCE</scope>
    <source>
        <strain evidence="2">AMMD</strain>
    </source>
</reference>
<protein>
    <submittedName>
        <fullName evidence="2">Uncharacterized protein</fullName>
    </submittedName>
</protein>
<proteinExistence type="predicted"/>
<name>Q0BAJ5_BURCM</name>
<feature type="compositionally biased region" description="Polar residues" evidence="1">
    <location>
        <begin position="33"/>
        <end position="50"/>
    </location>
</feature>
<dbReference type="AlphaFoldDB" id="Q0BAJ5"/>
<gene>
    <name evidence="2" type="ordered locus">Bamb_3273</name>
</gene>
<keyword evidence="3" id="KW-1185">Reference proteome</keyword>
<dbReference type="Proteomes" id="UP000000662">
    <property type="component" value="Chromosome 2"/>
</dbReference>
<organism evidence="2 3">
    <name type="scientific">Burkholderia ambifaria (strain ATCC BAA-244 / DSM 16087 / CCUG 44356 / LMG 19182 / AMMD)</name>
    <name type="common">Burkholderia cepacia (strain AMMD)</name>
    <dbReference type="NCBI Taxonomy" id="339670"/>
    <lineage>
        <taxon>Bacteria</taxon>
        <taxon>Pseudomonadati</taxon>
        <taxon>Pseudomonadota</taxon>
        <taxon>Betaproteobacteria</taxon>
        <taxon>Burkholderiales</taxon>
        <taxon>Burkholderiaceae</taxon>
        <taxon>Burkholderia</taxon>
        <taxon>Burkholderia cepacia complex</taxon>
    </lineage>
</organism>
<accession>Q0BAJ5</accession>
<feature type="compositionally biased region" description="Basic residues" evidence="1">
    <location>
        <begin position="164"/>
        <end position="178"/>
    </location>
</feature>
<sequence length="207" mass="22286">MIPSDASNLTHCKPRNRFRSTHFASAAPKFSPPTASHPSAHATSRCNSLGSCRPAAGRRTEPNEQNTEAVALAIPPASSLLARPTRNAAQRHHYLAFKHFAPGGHHLSGSGERPRRVRAIRASAADIGGTRSEPPSTVVVHAVRCSTGGVIQNESGCRQETKAHPHRQARVRRRGSRFVRHDGRPCRTGRRLDGNAHQGIPAARPAG</sequence>
<evidence type="ECO:0000313" key="3">
    <source>
        <dbReference type="Proteomes" id="UP000000662"/>
    </source>
</evidence>
<evidence type="ECO:0000313" key="2">
    <source>
        <dbReference type="EMBL" id="ABI88828.1"/>
    </source>
</evidence>
<dbReference type="EMBL" id="CP000441">
    <property type="protein sequence ID" value="ABI88828.1"/>
    <property type="molecule type" value="Genomic_DNA"/>
</dbReference>
<feature type="region of interest" description="Disordered" evidence="1">
    <location>
        <begin position="160"/>
        <end position="207"/>
    </location>
</feature>
<feature type="region of interest" description="Disordered" evidence="1">
    <location>
        <begin position="26"/>
        <end position="67"/>
    </location>
</feature>
<dbReference type="KEGG" id="bam:Bamb_3273"/>